<accession>A0A852T4M5</accession>
<dbReference type="CDD" id="cd06223">
    <property type="entry name" value="PRTases_typeI"/>
    <property type="match status" value="1"/>
</dbReference>
<dbReference type="PANTHER" id="PTHR47505:SF1">
    <property type="entry name" value="DNA UTILIZATION PROTEIN YHGH"/>
    <property type="match status" value="1"/>
</dbReference>
<evidence type="ECO:0000256" key="1">
    <source>
        <dbReference type="ARBA" id="ARBA00008007"/>
    </source>
</evidence>
<organism evidence="4 5">
    <name type="scientific">Neobacillus niacini</name>
    <dbReference type="NCBI Taxonomy" id="86668"/>
    <lineage>
        <taxon>Bacteria</taxon>
        <taxon>Bacillati</taxon>
        <taxon>Bacillota</taxon>
        <taxon>Bacilli</taxon>
        <taxon>Bacillales</taxon>
        <taxon>Bacillaceae</taxon>
        <taxon>Neobacillus</taxon>
    </lineage>
</organism>
<evidence type="ECO:0000313" key="4">
    <source>
        <dbReference type="EMBL" id="NYE03640.1"/>
    </source>
</evidence>
<comment type="similarity">
    <text evidence="1">Belongs to the ComF/GntX family.</text>
</comment>
<feature type="domain" description="Phosphoribosyltransferase" evidence="2">
    <location>
        <begin position="129"/>
        <end position="237"/>
    </location>
</feature>
<dbReference type="AlphaFoldDB" id="A0A852T4M5"/>
<reference evidence="5" key="1">
    <citation type="submission" date="2020-07" db="EMBL/GenBank/DDBJ databases">
        <authorList>
            <person name="Partida-Martinez L."/>
            <person name="Huntemann M."/>
            <person name="Clum A."/>
            <person name="Wang J."/>
            <person name="Palaniappan K."/>
            <person name="Ritter S."/>
            <person name="Chen I.-M."/>
            <person name="Stamatis D."/>
            <person name="Reddy T."/>
            <person name="O'Malley R."/>
            <person name="Daum C."/>
            <person name="Shapiro N."/>
            <person name="Ivanova N."/>
            <person name="Kyrpides N."/>
            <person name="Woyke T."/>
        </authorList>
    </citation>
    <scope>NUCLEOTIDE SEQUENCE [LARGE SCALE GENOMIC DNA]</scope>
    <source>
        <strain evidence="5">AT2.8</strain>
    </source>
</reference>
<comment type="caution">
    <text evidence="4">The sequence shown here is derived from an EMBL/GenBank/DDBJ whole genome shotgun (WGS) entry which is preliminary data.</text>
</comment>
<dbReference type="EMBL" id="JACCBX010000001">
    <property type="protein sequence ID" value="NYE03640.1"/>
    <property type="molecule type" value="Genomic_DNA"/>
</dbReference>
<dbReference type="Gene3D" id="3.40.50.2020">
    <property type="match status" value="1"/>
</dbReference>
<dbReference type="SUPFAM" id="SSF53271">
    <property type="entry name" value="PRTase-like"/>
    <property type="match status" value="1"/>
</dbReference>
<feature type="domain" description="Double zinc ribbon" evidence="3">
    <location>
        <begin position="3"/>
        <end position="74"/>
    </location>
</feature>
<sequence>MILFSQAQCLICHEIIQPKIGWKTIFSAEKGMNLCPTCEGKFHLIKGEQCRVCSRPFQFLDEKFRHGELCFDCKRWEEDEDWKGYLDSNHSIYLYNDFFKEVMATFKYRGDYILAIIFAEKIKDLISKLQPDLLVPIPLSSERLYERGFNQAEALLNESGLPPTMLLTRIHSEKQSKKSRLERIHIPQVFKVDGQTEVIGKKILLIDDIYTTGSTLRHAAKLLKKSGAKGIQSLTLAR</sequence>
<dbReference type="Pfam" id="PF00156">
    <property type="entry name" value="Pribosyltran"/>
    <property type="match status" value="1"/>
</dbReference>
<evidence type="ECO:0000259" key="2">
    <source>
        <dbReference type="Pfam" id="PF00156"/>
    </source>
</evidence>
<dbReference type="Pfam" id="PF18912">
    <property type="entry name" value="DZR_2"/>
    <property type="match status" value="1"/>
</dbReference>
<dbReference type="InterPro" id="IPR029057">
    <property type="entry name" value="PRTase-like"/>
</dbReference>
<protein>
    <submittedName>
        <fullName evidence="4">Competence protein ComFC</fullName>
    </submittedName>
</protein>
<dbReference type="Proteomes" id="UP000548423">
    <property type="component" value="Unassembled WGS sequence"/>
</dbReference>
<evidence type="ECO:0000313" key="5">
    <source>
        <dbReference type="Proteomes" id="UP000548423"/>
    </source>
</evidence>
<gene>
    <name evidence="4" type="ORF">F4694_000359</name>
</gene>
<dbReference type="InterPro" id="IPR044005">
    <property type="entry name" value="DZR_2"/>
</dbReference>
<dbReference type="InterPro" id="IPR051910">
    <property type="entry name" value="ComF/GntX_DNA_util-trans"/>
</dbReference>
<dbReference type="PANTHER" id="PTHR47505">
    <property type="entry name" value="DNA UTILIZATION PROTEIN YHGH"/>
    <property type="match status" value="1"/>
</dbReference>
<evidence type="ECO:0000259" key="3">
    <source>
        <dbReference type="Pfam" id="PF18912"/>
    </source>
</evidence>
<name>A0A852T4M5_9BACI</name>
<proteinExistence type="inferred from homology"/>
<reference evidence="5" key="2">
    <citation type="submission" date="2020-08" db="EMBL/GenBank/DDBJ databases">
        <title>The Agave Microbiome: Exploring the role of microbial communities in plant adaptations to desert environments.</title>
        <authorList>
            <person name="Partida-Martinez L.P."/>
        </authorList>
    </citation>
    <scope>NUCLEOTIDE SEQUENCE [LARGE SCALE GENOMIC DNA]</scope>
    <source>
        <strain evidence="5">AT2.8</strain>
    </source>
</reference>
<dbReference type="InterPro" id="IPR000836">
    <property type="entry name" value="PRTase_dom"/>
</dbReference>